<evidence type="ECO:0000313" key="2">
    <source>
        <dbReference type="EMBL" id="QTH14876.1"/>
    </source>
</evidence>
<feature type="transmembrane region" description="Helical" evidence="1">
    <location>
        <begin position="104"/>
        <end position="120"/>
    </location>
</feature>
<dbReference type="AlphaFoldDB" id="A0A8B6USJ9"/>
<accession>A0A8B6USJ9</accession>
<protein>
    <submittedName>
        <fullName evidence="2">Uncharacterized protein</fullName>
    </submittedName>
</protein>
<dbReference type="OrthoDB" id="7032452at2"/>
<dbReference type="RefSeq" id="WP_053194253.1">
    <property type="nucleotide sequence ID" value="NZ_CP072011.1"/>
</dbReference>
<dbReference type="Proteomes" id="UP000663914">
    <property type="component" value="Chromosome"/>
</dbReference>
<evidence type="ECO:0000313" key="3">
    <source>
        <dbReference type="Proteomes" id="UP000663914"/>
    </source>
</evidence>
<reference evidence="2" key="2">
    <citation type="submission" date="2021-03" db="EMBL/GenBank/DDBJ databases">
        <authorList>
            <person name="Valentovich L.N."/>
            <person name="Akhremchuk A.E."/>
            <person name="Miamin V.E."/>
        </authorList>
    </citation>
    <scope>NUCLEOTIDE SEQUENCE</scope>
    <source>
        <strain evidence="2">3prime</strain>
    </source>
</reference>
<evidence type="ECO:0000256" key="1">
    <source>
        <dbReference type="SAM" id="Phobius"/>
    </source>
</evidence>
<keyword evidence="1" id="KW-1133">Transmembrane helix</keyword>
<feature type="transmembrane region" description="Helical" evidence="1">
    <location>
        <begin position="52"/>
        <end position="71"/>
    </location>
</feature>
<proteinExistence type="predicted"/>
<reference evidence="2" key="1">
    <citation type="book" date="2019" name="MICROBIAL BIOTECHNOLOGY" publisher="Unknown Publisher">
        <title>Optimization of recombineering for directed mutagenesis of bacteria Pseudomonas corrugata 3'.</title>
        <authorList>
            <person name="Buinitskaja S.V."/>
            <person name="Pilipenok N."/>
            <person name="Valentovich L.N."/>
        </authorList>
    </citation>
    <scope>NUCLEOTIDE SEQUENCE</scope>
    <source>
        <strain evidence="2">3prime</strain>
    </source>
</reference>
<name>A0A8B6USJ9_9PSED</name>
<dbReference type="EMBL" id="CP072011">
    <property type="protein sequence ID" value="QTH14876.1"/>
    <property type="molecule type" value="Genomic_DNA"/>
</dbReference>
<keyword evidence="1" id="KW-0812">Transmembrane</keyword>
<gene>
    <name evidence="2" type="ORF">C4C32_02890</name>
</gene>
<feature type="transmembrane region" description="Helical" evidence="1">
    <location>
        <begin position="12"/>
        <end position="37"/>
    </location>
</feature>
<organism evidence="2 3">
    <name type="scientific">Pseudomonas corrugata</name>
    <dbReference type="NCBI Taxonomy" id="47879"/>
    <lineage>
        <taxon>Bacteria</taxon>
        <taxon>Pseudomonadati</taxon>
        <taxon>Pseudomonadota</taxon>
        <taxon>Gammaproteobacteria</taxon>
        <taxon>Pseudomonadales</taxon>
        <taxon>Pseudomonadaceae</taxon>
        <taxon>Pseudomonas</taxon>
    </lineage>
</organism>
<sequence length="153" mass="17801">MKDQPSISGFLFRYFPVFIGAILASVFALVFAVPLFFESYFRDFSLADEAKWSFLSGVALTLVIVHCNFMIARGRPRWVLLLAIVLGLCFICVLPTIGYRPNRLIYSLSLLFPLLALLLLNSKRHREMRRELVRIRRQRELIIKAIKIPRSRR</sequence>
<keyword evidence="1" id="KW-0472">Membrane</keyword>
<feature type="transmembrane region" description="Helical" evidence="1">
    <location>
        <begin position="78"/>
        <end position="98"/>
    </location>
</feature>